<evidence type="ECO:0000313" key="1">
    <source>
        <dbReference type="EMBL" id="JAD82465.1"/>
    </source>
</evidence>
<dbReference type="EMBL" id="GBRH01215430">
    <property type="protein sequence ID" value="JAD82465.1"/>
    <property type="molecule type" value="Transcribed_RNA"/>
</dbReference>
<name>A0A0A9D9W9_ARUDO</name>
<sequence>MLFCNNLQFLAERKMKGSVMKSDWASIRKSPHWMIGS</sequence>
<dbReference type="AlphaFoldDB" id="A0A0A9D9W9"/>
<reference evidence="1" key="2">
    <citation type="journal article" date="2015" name="Data Brief">
        <title>Shoot transcriptome of the giant reed, Arundo donax.</title>
        <authorList>
            <person name="Barrero R.A."/>
            <person name="Guerrero F.D."/>
            <person name="Moolhuijzen P."/>
            <person name="Goolsby J.A."/>
            <person name="Tidwell J."/>
            <person name="Bellgard S.E."/>
            <person name="Bellgard M.I."/>
        </authorList>
    </citation>
    <scope>NUCLEOTIDE SEQUENCE</scope>
    <source>
        <tissue evidence="1">Shoot tissue taken approximately 20 cm above the soil surface</tissue>
    </source>
</reference>
<accession>A0A0A9D9W9</accession>
<organism evidence="1">
    <name type="scientific">Arundo donax</name>
    <name type="common">Giant reed</name>
    <name type="synonym">Donax arundinaceus</name>
    <dbReference type="NCBI Taxonomy" id="35708"/>
    <lineage>
        <taxon>Eukaryota</taxon>
        <taxon>Viridiplantae</taxon>
        <taxon>Streptophyta</taxon>
        <taxon>Embryophyta</taxon>
        <taxon>Tracheophyta</taxon>
        <taxon>Spermatophyta</taxon>
        <taxon>Magnoliopsida</taxon>
        <taxon>Liliopsida</taxon>
        <taxon>Poales</taxon>
        <taxon>Poaceae</taxon>
        <taxon>PACMAD clade</taxon>
        <taxon>Arundinoideae</taxon>
        <taxon>Arundineae</taxon>
        <taxon>Arundo</taxon>
    </lineage>
</organism>
<reference evidence="1" key="1">
    <citation type="submission" date="2014-09" db="EMBL/GenBank/DDBJ databases">
        <authorList>
            <person name="Magalhaes I.L.F."/>
            <person name="Oliveira U."/>
            <person name="Santos F.R."/>
            <person name="Vidigal T.H.D.A."/>
            <person name="Brescovit A.D."/>
            <person name="Santos A.J."/>
        </authorList>
    </citation>
    <scope>NUCLEOTIDE SEQUENCE</scope>
    <source>
        <tissue evidence="1">Shoot tissue taken approximately 20 cm above the soil surface</tissue>
    </source>
</reference>
<proteinExistence type="predicted"/>
<protein>
    <submittedName>
        <fullName evidence="1">Uncharacterized protein</fullName>
    </submittedName>
</protein>